<proteinExistence type="predicted"/>
<protein>
    <recommendedName>
        <fullName evidence="1">J domain-containing protein</fullName>
    </recommendedName>
</protein>
<reference evidence="2" key="1">
    <citation type="submission" date="2018-05" db="EMBL/GenBank/DDBJ databases">
        <authorList>
            <person name="Lanie J.A."/>
            <person name="Ng W.-L."/>
            <person name="Kazmierczak K.M."/>
            <person name="Andrzejewski T.M."/>
            <person name="Davidsen T.M."/>
            <person name="Wayne K.J."/>
            <person name="Tettelin H."/>
            <person name="Glass J.I."/>
            <person name="Rusch D."/>
            <person name="Podicherti R."/>
            <person name="Tsui H.-C.T."/>
            <person name="Winkler M.E."/>
        </authorList>
    </citation>
    <scope>NUCLEOTIDE SEQUENCE</scope>
</reference>
<dbReference type="AlphaFoldDB" id="A0A383BC70"/>
<dbReference type="PRINTS" id="PR00625">
    <property type="entry name" value="JDOMAIN"/>
</dbReference>
<dbReference type="Gene3D" id="1.10.287.110">
    <property type="entry name" value="DnaJ domain"/>
    <property type="match status" value="1"/>
</dbReference>
<accession>A0A383BC70</accession>
<dbReference type="Pfam" id="PF00226">
    <property type="entry name" value="DnaJ"/>
    <property type="match status" value="1"/>
</dbReference>
<dbReference type="InterPro" id="IPR036869">
    <property type="entry name" value="J_dom_sf"/>
</dbReference>
<dbReference type="PROSITE" id="PS50076">
    <property type="entry name" value="DNAJ_2"/>
    <property type="match status" value="1"/>
</dbReference>
<dbReference type="CDD" id="cd06257">
    <property type="entry name" value="DnaJ"/>
    <property type="match status" value="1"/>
</dbReference>
<evidence type="ECO:0000259" key="1">
    <source>
        <dbReference type="PROSITE" id="PS50076"/>
    </source>
</evidence>
<feature type="non-terminal residue" evidence="2">
    <location>
        <position position="41"/>
    </location>
</feature>
<dbReference type="SUPFAM" id="SSF46565">
    <property type="entry name" value="Chaperone J-domain"/>
    <property type="match status" value="1"/>
</dbReference>
<sequence>MPSEYGKFYKILDLDVGASKEEVKKSFRELSHIWHPDNHAG</sequence>
<organism evidence="2">
    <name type="scientific">marine metagenome</name>
    <dbReference type="NCBI Taxonomy" id="408172"/>
    <lineage>
        <taxon>unclassified sequences</taxon>
        <taxon>metagenomes</taxon>
        <taxon>ecological metagenomes</taxon>
    </lineage>
</organism>
<dbReference type="EMBL" id="UINC01199097">
    <property type="protein sequence ID" value="SVE17360.1"/>
    <property type="molecule type" value="Genomic_DNA"/>
</dbReference>
<dbReference type="InterPro" id="IPR001623">
    <property type="entry name" value="DnaJ_domain"/>
</dbReference>
<gene>
    <name evidence="2" type="ORF">METZ01_LOCUS470214</name>
</gene>
<feature type="domain" description="J" evidence="1">
    <location>
        <begin position="7"/>
        <end position="41"/>
    </location>
</feature>
<evidence type="ECO:0000313" key="2">
    <source>
        <dbReference type="EMBL" id="SVE17360.1"/>
    </source>
</evidence>
<name>A0A383BC70_9ZZZZ</name>